<sequence>MRRAALDFYQTVFGGDITVVTYKDAQDIQAPSEANQVMWSQVAARNGFRVMAYDVPSRMPWEQGKNAFLVSVRGDSAKEIIELWEKLPPVTSPLSHRPLSHRL</sequence>
<dbReference type="PANTHER" id="PTHR33990:SF1">
    <property type="entry name" value="PROTEIN YJDN"/>
    <property type="match status" value="1"/>
</dbReference>
<organism evidence="1 2">
    <name type="scientific">Sorangium cellulosum</name>
    <name type="common">Polyangium cellulosum</name>
    <dbReference type="NCBI Taxonomy" id="56"/>
    <lineage>
        <taxon>Bacteria</taxon>
        <taxon>Pseudomonadati</taxon>
        <taxon>Myxococcota</taxon>
        <taxon>Polyangia</taxon>
        <taxon>Polyangiales</taxon>
        <taxon>Polyangiaceae</taxon>
        <taxon>Sorangium</taxon>
    </lineage>
</organism>
<dbReference type="PANTHER" id="PTHR33990">
    <property type="entry name" value="PROTEIN YJDN-RELATED"/>
    <property type="match status" value="1"/>
</dbReference>
<evidence type="ECO:0000313" key="1">
    <source>
        <dbReference type="EMBL" id="KYF64697.1"/>
    </source>
</evidence>
<name>A0A150Q9M8_SORCE</name>
<dbReference type="InterPro" id="IPR029068">
    <property type="entry name" value="Glyas_Bleomycin-R_OHBP_Dase"/>
</dbReference>
<accession>A0A150Q9M8</accession>
<dbReference type="Gene3D" id="3.10.180.10">
    <property type="entry name" value="2,3-Dihydroxybiphenyl 1,2-Dioxygenase, domain 1"/>
    <property type="match status" value="1"/>
</dbReference>
<dbReference type="AlphaFoldDB" id="A0A150Q9M8"/>
<gene>
    <name evidence="1" type="ORF">BE15_00040</name>
</gene>
<proteinExistence type="predicted"/>
<protein>
    <submittedName>
        <fullName evidence="1">Uncharacterized protein</fullName>
    </submittedName>
</protein>
<reference evidence="1 2" key="1">
    <citation type="submission" date="2014-02" db="EMBL/GenBank/DDBJ databases">
        <title>The small core and large imbalanced accessory genome model reveals a collaborative survival strategy of Sorangium cellulosum strains in nature.</title>
        <authorList>
            <person name="Han K."/>
            <person name="Peng R."/>
            <person name="Blom J."/>
            <person name="Li Y.-Z."/>
        </authorList>
    </citation>
    <scope>NUCLEOTIDE SEQUENCE [LARGE SCALE GENOMIC DNA]</scope>
    <source>
        <strain evidence="1 2">So0008-312</strain>
    </source>
</reference>
<evidence type="ECO:0000313" key="2">
    <source>
        <dbReference type="Proteomes" id="UP000075260"/>
    </source>
</evidence>
<dbReference type="SUPFAM" id="SSF54593">
    <property type="entry name" value="Glyoxalase/Bleomycin resistance protein/Dihydroxybiphenyl dioxygenase"/>
    <property type="match status" value="1"/>
</dbReference>
<comment type="caution">
    <text evidence="1">The sequence shown here is derived from an EMBL/GenBank/DDBJ whole genome shotgun (WGS) entry which is preliminary data.</text>
</comment>
<dbReference type="EMBL" id="JEMA01000898">
    <property type="protein sequence ID" value="KYF64697.1"/>
    <property type="molecule type" value="Genomic_DNA"/>
</dbReference>
<dbReference type="Proteomes" id="UP000075260">
    <property type="component" value="Unassembled WGS sequence"/>
</dbReference>